<sequence>MQPTLKLDHFLNDDDCDIQVGSGSVVDAALDMRKKFSSVLSQARHRKPNKLNLNMNDSNRTFELSARLIETSSDNKSAACDSVKMITDRYVFRIKQWPVIWARKELEKVDHPRCTICTVAFRNNILPGGHTSWRECLDFWLGQGNSCPWCKRSFEAGDIRDVYL</sequence>
<dbReference type="EMBL" id="KN847349">
    <property type="protein sequence ID" value="KIW36745.1"/>
    <property type="molecule type" value="Genomic_DNA"/>
</dbReference>
<dbReference type="OrthoDB" id="6105938at2759"/>
<dbReference type="InterPro" id="IPR001841">
    <property type="entry name" value="Znf_RING"/>
</dbReference>
<evidence type="ECO:0000313" key="3">
    <source>
        <dbReference type="EMBL" id="KIW36745.1"/>
    </source>
</evidence>
<organism evidence="3 4">
    <name type="scientific">Exophiala oligosperma</name>
    <dbReference type="NCBI Taxonomy" id="215243"/>
    <lineage>
        <taxon>Eukaryota</taxon>
        <taxon>Fungi</taxon>
        <taxon>Dikarya</taxon>
        <taxon>Ascomycota</taxon>
        <taxon>Pezizomycotina</taxon>
        <taxon>Eurotiomycetes</taxon>
        <taxon>Chaetothyriomycetidae</taxon>
        <taxon>Chaetothyriales</taxon>
        <taxon>Herpotrichiellaceae</taxon>
        <taxon>Exophiala</taxon>
    </lineage>
</organism>
<dbReference type="PROSITE" id="PS50089">
    <property type="entry name" value="ZF_RING_2"/>
    <property type="match status" value="1"/>
</dbReference>
<keyword evidence="1" id="KW-0479">Metal-binding</keyword>
<dbReference type="GeneID" id="27363115"/>
<dbReference type="GO" id="GO:0008270">
    <property type="term" value="F:zinc ion binding"/>
    <property type="evidence" value="ECO:0007669"/>
    <property type="project" value="UniProtKB-KW"/>
</dbReference>
<dbReference type="Proteomes" id="UP000053342">
    <property type="component" value="Unassembled WGS sequence"/>
</dbReference>
<evidence type="ECO:0000313" key="4">
    <source>
        <dbReference type="Proteomes" id="UP000053342"/>
    </source>
</evidence>
<evidence type="ECO:0000256" key="1">
    <source>
        <dbReference type="PROSITE-ProRule" id="PRU00175"/>
    </source>
</evidence>
<accession>A0A0D2D390</accession>
<keyword evidence="4" id="KW-1185">Reference proteome</keyword>
<reference evidence="3 4" key="1">
    <citation type="submission" date="2015-01" db="EMBL/GenBank/DDBJ databases">
        <title>The Genome Sequence of Exophiala oligosperma CBS72588.</title>
        <authorList>
            <consortium name="The Broad Institute Genomics Platform"/>
            <person name="Cuomo C."/>
            <person name="de Hoog S."/>
            <person name="Gorbushina A."/>
            <person name="Stielow B."/>
            <person name="Teixiera M."/>
            <person name="Abouelleil A."/>
            <person name="Chapman S.B."/>
            <person name="Priest M."/>
            <person name="Young S.K."/>
            <person name="Wortman J."/>
            <person name="Nusbaum C."/>
            <person name="Birren B."/>
        </authorList>
    </citation>
    <scope>NUCLEOTIDE SEQUENCE [LARGE SCALE GENOMIC DNA]</scope>
    <source>
        <strain evidence="3 4">CBS 72588</strain>
    </source>
</reference>
<gene>
    <name evidence="3" type="ORF">PV06_11041</name>
</gene>
<dbReference type="HOGENOM" id="CLU_083057_0_0_1"/>
<protein>
    <recommendedName>
        <fullName evidence="2">RING-type domain-containing protein</fullName>
    </recommendedName>
</protein>
<dbReference type="VEuPathDB" id="FungiDB:PV06_11041"/>
<dbReference type="Gene3D" id="3.30.40.10">
    <property type="entry name" value="Zinc/RING finger domain, C3HC4 (zinc finger)"/>
    <property type="match status" value="1"/>
</dbReference>
<dbReference type="InterPro" id="IPR013083">
    <property type="entry name" value="Znf_RING/FYVE/PHD"/>
</dbReference>
<feature type="domain" description="RING-type" evidence="2">
    <location>
        <begin position="114"/>
        <end position="151"/>
    </location>
</feature>
<keyword evidence="1" id="KW-0862">Zinc</keyword>
<evidence type="ECO:0000259" key="2">
    <source>
        <dbReference type="PROSITE" id="PS50089"/>
    </source>
</evidence>
<proteinExistence type="predicted"/>
<dbReference type="RefSeq" id="XP_016256961.1">
    <property type="nucleotide sequence ID" value="XM_016412648.1"/>
</dbReference>
<dbReference type="AlphaFoldDB" id="A0A0D2D390"/>
<keyword evidence="1" id="KW-0863">Zinc-finger</keyword>
<dbReference type="SUPFAM" id="SSF57850">
    <property type="entry name" value="RING/U-box"/>
    <property type="match status" value="1"/>
</dbReference>
<name>A0A0D2D390_9EURO</name>